<feature type="compositionally biased region" description="Low complexity" evidence="1">
    <location>
        <begin position="182"/>
        <end position="191"/>
    </location>
</feature>
<sequence>MTTPHNRWDDNVPATLGQGSTAANPTNHVPPDWEVDATRKTRVNNELLDLLNQPRLPRTTASIQGVGLYTHAAIPQSSGVTDAQRSTNPIFLPIGGPKKVLKDESVPAAPISDDVLKVWKEVQQAVNEEEQHSSIRQGRLNAEQLKVRYGGLDAPQESAATVAQPAEQQRSRRQALREYSRRSSSGEGPSGDAVMGGTEPETKRAAAHTDPSMNFHRGATTGPRTNLYDAGRDPRKR</sequence>
<feature type="region of interest" description="Disordered" evidence="1">
    <location>
        <begin position="1"/>
        <end position="31"/>
    </location>
</feature>
<keyword evidence="3" id="KW-1185">Reference proteome</keyword>
<reference evidence="2" key="1">
    <citation type="journal article" date="2020" name="Stud. Mycol.">
        <title>101 Dothideomycetes genomes: a test case for predicting lifestyles and emergence of pathogens.</title>
        <authorList>
            <person name="Haridas S."/>
            <person name="Albert R."/>
            <person name="Binder M."/>
            <person name="Bloem J."/>
            <person name="Labutti K."/>
            <person name="Salamov A."/>
            <person name="Andreopoulos B."/>
            <person name="Baker S."/>
            <person name="Barry K."/>
            <person name="Bills G."/>
            <person name="Bluhm B."/>
            <person name="Cannon C."/>
            <person name="Castanera R."/>
            <person name="Culley D."/>
            <person name="Daum C."/>
            <person name="Ezra D."/>
            <person name="Gonzalez J."/>
            <person name="Henrissat B."/>
            <person name="Kuo A."/>
            <person name="Liang C."/>
            <person name="Lipzen A."/>
            <person name="Lutzoni F."/>
            <person name="Magnuson J."/>
            <person name="Mondo S."/>
            <person name="Nolan M."/>
            <person name="Ohm R."/>
            <person name="Pangilinan J."/>
            <person name="Park H.-J."/>
            <person name="Ramirez L."/>
            <person name="Alfaro M."/>
            <person name="Sun H."/>
            <person name="Tritt A."/>
            <person name="Yoshinaga Y."/>
            <person name="Zwiers L.-H."/>
            <person name="Turgeon B."/>
            <person name="Goodwin S."/>
            <person name="Spatafora J."/>
            <person name="Crous P."/>
            <person name="Grigoriev I."/>
        </authorList>
    </citation>
    <scope>NUCLEOTIDE SEQUENCE</scope>
    <source>
        <strain evidence="2">HMLAC05119</strain>
    </source>
</reference>
<evidence type="ECO:0000313" key="2">
    <source>
        <dbReference type="EMBL" id="KAF1918235.1"/>
    </source>
</evidence>
<feature type="region of interest" description="Disordered" evidence="1">
    <location>
        <begin position="156"/>
        <end position="237"/>
    </location>
</feature>
<name>A0A6A5QRD6_AMPQU</name>
<dbReference type="Proteomes" id="UP000800096">
    <property type="component" value="Unassembled WGS sequence"/>
</dbReference>
<protein>
    <submittedName>
        <fullName evidence="2">Uncharacterized protein</fullName>
    </submittedName>
</protein>
<feature type="compositionally biased region" description="Polar residues" evidence="1">
    <location>
        <begin position="17"/>
        <end position="27"/>
    </location>
</feature>
<evidence type="ECO:0000256" key="1">
    <source>
        <dbReference type="SAM" id="MobiDB-lite"/>
    </source>
</evidence>
<gene>
    <name evidence="2" type="ORF">BDU57DRAFT_444051</name>
</gene>
<organism evidence="2 3">
    <name type="scientific">Ampelomyces quisqualis</name>
    <name type="common">Powdery mildew agent</name>
    <dbReference type="NCBI Taxonomy" id="50730"/>
    <lineage>
        <taxon>Eukaryota</taxon>
        <taxon>Fungi</taxon>
        <taxon>Dikarya</taxon>
        <taxon>Ascomycota</taxon>
        <taxon>Pezizomycotina</taxon>
        <taxon>Dothideomycetes</taxon>
        <taxon>Pleosporomycetidae</taxon>
        <taxon>Pleosporales</taxon>
        <taxon>Pleosporineae</taxon>
        <taxon>Phaeosphaeriaceae</taxon>
        <taxon>Ampelomyces</taxon>
    </lineage>
</organism>
<feature type="compositionally biased region" description="Basic and acidic residues" evidence="1">
    <location>
        <begin position="1"/>
        <end position="10"/>
    </location>
</feature>
<dbReference type="AlphaFoldDB" id="A0A6A5QRD6"/>
<accession>A0A6A5QRD6</accession>
<evidence type="ECO:0000313" key="3">
    <source>
        <dbReference type="Proteomes" id="UP000800096"/>
    </source>
</evidence>
<proteinExistence type="predicted"/>
<dbReference type="OrthoDB" id="3693506at2759"/>
<dbReference type="EMBL" id="ML979134">
    <property type="protein sequence ID" value="KAF1918235.1"/>
    <property type="molecule type" value="Genomic_DNA"/>
</dbReference>